<keyword evidence="2" id="KW-0732">Signal</keyword>
<evidence type="ECO:0000256" key="1">
    <source>
        <dbReference type="SAM" id="Phobius"/>
    </source>
</evidence>
<dbReference type="RefSeq" id="WP_040096341.1">
    <property type="nucleotide sequence ID" value="NZ_JWJD01000001.1"/>
</dbReference>
<evidence type="ECO:0000256" key="2">
    <source>
        <dbReference type="SAM" id="SignalP"/>
    </source>
</evidence>
<keyword evidence="1" id="KW-1133">Transmembrane helix</keyword>
<sequence>MNGLRTLTATLAIFLTSAAPAFAAGTRADHSGLVVWTFLGFCGLILVAQLIPALLLVLGLVRGTVAYRPSPETNSNN</sequence>
<gene>
    <name evidence="3" type="ORF">GFER_04205</name>
</gene>
<organism evidence="3 4">
    <name type="scientific">Geoalkalibacter ferrihydriticus DSM 17813</name>
    <dbReference type="NCBI Taxonomy" id="1121915"/>
    <lineage>
        <taxon>Bacteria</taxon>
        <taxon>Pseudomonadati</taxon>
        <taxon>Thermodesulfobacteriota</taxon>
        <taxon>Desulfuromonadia</taxon>
        <taxon>Desulfuromonadales</taxon>
        <taxon>Geoalkalibacteraceae</taxon>
        <taxon>Geoalkalibacter</taxon>
    </lineage>
</organism>
<keyword evidence="4" id="KW-1185">Reference proteome</keyword>
<evidence type="ECO:0008006" key="5">
    <source>
        <dbReference type="Google" id="ProtNLM"/>
    </source>
</evidence>
<feature type="chain" id="PRO_5002162045" description="Secreted protein" evidence="2">
    <location>
        <begin position="24"/>
        <end position="77"/>
    </location>
</feature>
<feature type="signal peptide" evidence="2">
    <location>
        <begin position="1"/>
        <end position="23"/>
    </location>
</feature>
<protein>
    <recommendedName>
        <fullName evidence="5">Secreted protein</fullName>
    </recommendedName>
</protein>
<feature type="transmembrane region" description="Helical" evidence="1">
    <location>
        <begin position="33"/>
        <end position="61"/>
    </location>
</feature>
<evidence type="ECO:0000313" key="3">
    <source>
        <dbReference type="EMBL" id="KIH77842.1"/>
    </source>
</evidence>
<reference evidence="3 4" key="1">
    <citation type="submission" date="2014-12" db="EMBL/GenBank/DDBJ databases">
        <title>Genomes of Geoalkalibacter ferrihydriticus and Geoalkalibacter subterraneus, two haloalkaliphilic metal-reducing members of the Geobacteraceae.</title>
        <authorList>
            <person name="Badalamenti J.P."/>
            <person name="Torres C.I."/>
            <person name="Krajmalnik-Brown R."/>
            <person name="Bond D.R."/>
        </authorList>
    </citation>
    <scope>NUCLEOTIDE SEQUENCE [LARGE SCALE GENOMIC DNA]</scope>
    <source>
        <strain evidence="3 4">DSM 17813</strain>
    </source>
</reference>
<proteinExistence type="predicted"/>
<name>A0A0C2HYK6_9BACT</name>
<keyword evidence="1" id="KW-0472">Membrane</keyword>
<dbReference type="AlphaFoldDB" id="A0A0C2HYK6"/>
<keyword evidence="1" id="KW-0812">Transmembrane</keyword>
<dbReference type="EMBL" id="JWJD01000001">
    <property type="protein sequence ID" value="KIH77842.1"/>
    <property type="molecule type" value="Genomic_DNA"/>
</dbReference>
<accession>A0A0C2HYK6</accession>
<comment type="caution">
    <text evidence="3">The sequence shown here is derived from an EMBL/GenBank/DDBJ whole genome shotgun (WGS) entry which is preliminary data.</text>
</comment>
<evidence type="ECO:0000313" key="4">
    <source>
        <dbReference type="Proteomes" id="UP000035068"/>
    </source>
</evidence>
<dbReference type="Proteomes" id="UP000035068">
    <property type="component" value="Unassembled WGS sequence"/>
</dbReference>